<keyword evidence="3" id="KW-1185">Reference proteome</keyword>
<protein>
    <submittedName>
        <fullName evidence="2">Membrane protein YpjA</fullName>
    </submittedName>
</protein>
<dbReference type="InterPro" id="IPR009845">
    <property type="entry name" value="DUF1405"/>
</dbReference>
<dbReference type="Pfam" id="PF07187">
    <property type="entry name" value="DUF1405"/>
    <property type="match status" value="1"/>
</dbReference>
<feature type="transmembrane region" description="Helical" evidence="1">
    <location>
        <begin position="77"/>
        <end position="102"/>
    </location>
</feature>
<accession>A0ABU1IIV1</accession>
<dbReference type="Proteomes" id="UP001185012">
    <property type="component" value="Unassembled WGS sequence"/>
</dbReference>
<name>A0ABU1IIV1_9BACL</name>
<keyword evidence="1" id="KW-0812">Transmembrane</keyword>
<keyword evidence="1" id="KW-1133">Transmembrane helix</keyword>
<dbReference type="RefSeq" id="WP_309861849.1">
    <property type="nucleotide sequence ID" value="NZ_JAVDQG010000001.1"/>
</dbReference>
<sequence length="215" mass="24825">MWKWYWETFKAWLDHRWFLWVLFTVNLLGTLYGFYWYKNQLIHIGSWLNLFVPDSPTASAAFTLVLLMYIIGRRSPLLEAFAAVTLFKYGIWAVAMIVAGAWTKDLPFLQALRWTDWMLAASHLGMAWQAVLYSRFFTFGTRELSLVAAWTLLNDGLDYGLGIHPWLPASLYPFLPAVAVFTVCLSLISLALFARLVLPPRPERKWSLPLLTGKE</sequence>
<evidence type="ECO:0000313" key="3">
    <source>
        <dbReference type="Proteomes" id="UP001185012"/>
    </source>
</evidence>
<evidence type="ECO:0000256" key="1">
    <source>
        <dbReference type="SAM" id="Phobius"/>
    </source>
</evidence>
<feature type="transmembrane region" description="Helical" evidence="1">
    <location>
        <begin position="17"/>
        <end position="35"/>
    </location>
</feature>
<dbReference type="PANTHER" id="PTHR40042:SF1">
    <property type="entry name" value="DUF1405 DOMAIN-CONTAINING PROTEIN"/>
    <property type="match status" value="1"/>
</dbReference>
<dbReference type="PANTHER" id="PTHR40042">
    <property type="entry name" value="HYPOTHETICAL MEMBRANE SPANNING PROTEIN"/>
    <property type="match status" value="1"/>
</dbReference>
<feature type="transmembrane region" description="Helical" evidence="1">
    <location>
        <begin position="114"/>
        <end position="136"/>
    </location>
</feature>
<organism evidence="2 3">
    <name type="scientific">Desmospora profundinema</name>
    <dbReference type="NCBI Taxonomy" id="1571184"/>
    <lineage>
        <taxon>Bacteria</taxon>
        <taxon>Bacillati</taxon>
        <taxon>Bacillota</taxon>
        <taxon>Bacilli</taxon>
        <taxon>Bacillales</taxon>
        <taxon>Thermoactinomycetaceae</taxon>
        <taxon>Desmospora</taxon>
    </lineage>
</organism>
<feature type="transmembrane region" description="Helical" evidence="1">
    <location>
        <begin position="174"/>
        <end position="198"/>
    </location>
</feature>
<reference evidence="2 3" key="1">
    <citation type="submission" date="2023-07" db="EMBL/GenBank/DDBJ databases">
        <title>Genomic Encyclopedia of Type Strains, Phase IV (KMG-IV): sequencing the most valuable type-strain genomes for metagenomic binning, comparative biology and taxonomic classification.</title>
        <authorList>
            <person name="Goeker M."/>
        </authorList>
    </citation>
    <scope>NUCLEOTIDE SEQUENCE [LARGE SCALE GENOMIC DNA]</scope>
    <source>
        <strain evidence="2 3">DSM 45903</strain>
    </source>
</reference>
<dbReference type="EMBL" id="JAVDQG010000001">
    <property type="protein sequence ID" value="MDR6224482.1"/>
    <property type="molecule type" value="Genomic_DNA"/>
</dbReference>
<proteinExistence type="predicted"/>
<gene>
    <name evidence="2" type="ORF">JOE21_000470</name>
</gene>
<keyword evidence="1" id="KW-0472">Membrane</keyword>
<comment type="caution">
    <text evidence="2">The sequence shown here is derived from an EMBL/GenBank/DDBJ whole genome shotgun (WGS) entry which is preliminary data.</text>
</comment>
<evidence type="ECO:0000313" key="2">
    <source>
        <dbReference type="EMBL" id="MDR6224482.1"/>
    </source>
</evidence>
<feature type="transmembrane region" description="Helical" evidence="1">
    <location>
        <begin position="47"/>
        <end position="71"/>
    </location>
</feature>